<dbReference type="Proteomes" id="UP000093000">
    <property type="component" value="Unassembled WGS sequence"/>
</dbReference>
<evidence type="ECO:0000256" key="1">
    <source>
        <dbReference type="SAM" id="MobiDB-lite"/>
    </source>
</evidence>
<reference evidence="2 3" key="1">
    <citation type="submission" date="2016-03" db="EMBL/GenBank/DDBJ databases">
        <title>Choanephora cucurbitarum.</title>
        <authorList>
            <person name="Min B."/>
            <person name="Park H."/>
            <person name="Park J.-H."/>
            <person name="Shin H.-D."/>
            <person name="Choi I.-G."/>
        </authorList>
    </citation>
    <scope>NUCLEOTIDE SEQUENCE [LARGE SCALE GENOMIC DNA]</scope>
    <source>
        <strain evidence="2 3">KUS-F28377</strain>
    </source>
</reference>
<dbReference type="AlphaFoldDB" id="A0A1C7MTH8"/>
<dbReference type="InParanoid" id="A0A1C7MTH8"/>
<evidence type="ECO:0000313" key="3">
    <source>
        <dbReference type="Proteomes" id="UP000093000"/>
    </source>
</evidence>
<comment type="caution">
    <text evidence="2">The sequence shown here is derived from an EMBL/GenBank/DDBJ whole genome shotgun (WGS) entry which is preliminary data.</text>
</comment>
<keyword evidence="3" id="KW-1185">Reference proteome</keyword>
<feature type="compositionally biased region" description="Basic and acidic residues" evidence="1">
    <location>
        <begin position="13"/>
        <end position="37"/>
    </location>
</feature>
<evidence type="ECO:0000313" key="2">
    <source>
        <dbReference type="EMBL" id="OBZ80162.1"/>
    </source>
</evidence>
<dbReference type="EMBL" id="LUGH01002494">
    <property type="protein sequence ID" value="OBZ80162.1"/>
    <property type="molecule type" value="Genomic_DNA"/>
</dbReference>
<protein>
    <submittedName>
        <fullName evidence="2">Uncharacterized protein</fullName>
    </submittedName>
</protein>
<sequence>MSISNMVAQTVGHQDERQQRDKRAIGYARREDDHSDKEQDEQATIPSSSEE</sequence>
<feature type="compositionally biased region" description="Polar residues" evidence="1">
    <location>
        <begin position="42"/>
        <end position="51"/>
    </location>
</feature>
<name>A0A1C7MTH8_9FUNG</name>
<organism evidence="2 3">
    <name type="scientific">Choanephora cucurbitarum</name>
    <dbReference type="NCBI Taxonomy" id="101091"/>
    <lineage>
        <taxon>Eukaryota</taxon>
        <taxon>Fungi</taxon>
        <taxon>Fungi incertae sedis</taxon>
        <taxon>Mucoromycota</taxon>
        <taxon>Mucoromycotina</taxon>
        <taxon>Mucoromycetes</taxon>
        <taxon>Mucorales</taxon>
        <taxon>Mucorineae</taxon>
        <taxon>Choanephoraceae</taxon>
        <taxon>Choanephoroideae</taxon>
        <taxon>Choanephora</taxon>
    </lineage>
</organism>
<feature type="compositionally biased region" description="Polar residues" evidence="1">
    <location>
        <begin position="1"/>
        <end position="12"/>
    </location>
</feature>
<proteinExistence type="predicted"/>
<accession>A0A1C7MTH8</accession>
<feature type="region of interest" description="Disordered" evidence="1">
    <location>
        <begin position="1"/>
        <end position="51"/>
    </location>
</feature>
<feature type="non-terminal residue" evidence="2">
    <location>
        <position position="51"/>
    </location>
</feature>
<gene>
    <name evidence="2" type="ORF">A0J61_11789</name>
</gene>